<dbReference type="RefSeq" id="WP_354088065.1">
    <property type="nucleotide sequence ID" value="NZ_JBEPTF010000001.1"/>
</dbReference>
<accession>A0ABV2RAV5</accession>
<name>A0ABV2RAV5_9CAUL</name>
<dbReference type="EMBL" id="JBEPTF010000001">
    <property type="protein sequence ID" value="MET4683130.1"/>
    <property type="molecule type" value="Genomic_DNA"/>
</dbReference>
<comment type="caution">
    <text evidence="1">The sequence shown here is derived from an EMBL/GenBank/DDBJ whole genome shotgun (WGS) entry which is preliminary data.</text>
</comment>
<evidence type="ECO:0000313" key="1">
    <source>
        <dbReference type="EMBL" id="MET4683130.1"/>
    </source>
</evidence>
<dbReference type="Proteomes" id="UP001549313">
    <property type="component" value="Unassembled WGS sequence"/>
</dbReference>
<protein>
    <submittedName>
        <fullName evidence="1">Uncharacterized protein</fullName>
    </submittedName>
</protein>
<reference evidence="1 2" key="1">
    <citation type="submission" date="2024-06" db="EMBL/GenBank/DDBJ databases">
        <title>Sorghum-associated microbial communities from plants grown in Nebraska, USA.</title>
        <authorList>
            <person name="Schachtman D."/>
        </authorList>
    </citation>
    <scope>NUCLEOTIDE SEQUENCE [LARGE SCALE GENOMIC DNA]</scope>
    <source>
        <strain evidence="1 2">2814</strain>
    </source>
</reference>
<keyword evidence="2" id="KW-1185">Reference proteome</keyword>
<evidence type="ECO:0000313" key="2">
    <source>
        <dbReference type="Proteomes" id="UP001549313"/>
    </source>
</evidence>
<gene>
    <name evidence="1" type="ORF">ABIE19_001039</name>
</gene>
<proteinExistence type="predicted"/>
<organism evidence="1 2">
    <name type="scientific">Brevundimonas faecalis</name>
    <dbReference type="NCBI Taxonomy" id="947378"/>
    <lineage>
        <taxon>Bacteria</taxon>
        <taxon>Pseudomonadati</taxon>
        <taxon>Pseudomonadota</taxon>
        <taxon>Alphaproteobacteria</taxon>
        <taxon>Caulobacterales</taxon>
        <taxon>Caulobacteraceae</taxon>
        <taxon>Brevundimonas</taxon>
    </lineage>
</organism>
<sequence length="53" mass="5949">MDDQSDGPDEAFARDLEQLDRDLEQRQRPNVPAKTVDLITGLLAGMRLVGRPQ</sequence>